<keyword evidence="6 9" id="KW-0341">Growth regulation</keyword>
<dbReference type="KEGG" id="rno:25712"/>
<dbReference type="EMBL" id="CH473960">
    <property type="protein sequence ID" value="EDM16596.1"/>
    <property type="molecule type" value="Genomic_DNA"/>
</dbReference>
<keyword evidence="4 9" id="KW-0202">Cytokine</keyword>
<reference evidence="12" key="1">
    <citation type="journal article" date="2005" name="Genome Res.">
        <title>Gene and alternative splicing annotation with AIR.</title>
        <authorList>
            <person name="Florea L."/>
            <person name="Di Francesco V."/>
            <person name="Miller J."/>
            <person name="Turner R."/>
            <person name="Yao A."/>
            <person name="Harris M."/>
            <person name="Walenz B."/>
            <person name="Mobarry C."/>
            <person name="Merkulov G.V."/>
            <person name="Charlab R."/>
            <person name="Dew I."/>
            <person name="Deng Z."/>
            <person name="Istrail S."/>
            <person name="Li P."/>
            <person name="Sutton G."/>
        </authorList>
    </citation>
    <scope>NUCLEOTIDE SEQUENCE</scope>
    <source>
        <strain evidence="12">BN</strain>
    </source>
</reference>
<comment type="similarity">
    <text evidence="2 9">Belongs to the type II (or gamma) interferon family.</text>
</comment>
<protein>
    <recommendedName>
        <fullName evidence="3 9">Interferon gamma</fullName>
        <shortName evidence="9">IFN-gamma</shortName>
    </recommendedName>
</protein>
<evidence type="ECO:0000256" key="8">
    <source>
        <dbReference type="ARBA" id="ARBA00023180"/>
    </source>
</evidence>
<dbReference type="Pfam" id="PF00714">
    <property type="entry name" value="IFN-gamma"/>
    <property type="match status" value="1"/>
</dbReference>
<dbReference type="PANTHER" id="PTHR11419">
    <property type="entry name" value="INTERFERON GAMMA"/>
    <property type="match status" value="1"/>
</dbReference>
<dbReference type="GO" id="GO:0045348">
    <property type="term" value="P:positive regulation of MHC class II biosynthetic process"/>
    <property type="evidence" value="ECO:0007669"/>
    <property type="project" value="UniProtKB-ARBA"/>
</dbReference>
<dbReference type="GO" id="GO:0005615">
    <property type="term" value="C:extracellular space"/>
    <property type="evidence" value="ECO:0007669"/>
    <property type="project" value="UniProtKB-KW"/>
</dbReference>
<dbReference type="CTD" id="3458"/>
<keyword evidence="8" id="KW-0325">Glycoprotein</keyword>
<comment type="function">
    <text evidence="9">Type II interferon produced by immune cells such as T-cells and NK cells that plays crucial roles in antimicrobial, antiviral, and antitumor responses by activating effector immune cells and enhancing antigen presentation. Primarily signals through the JAK-STAT pathway after interaction with its receptor IFNGR1 to affect gene regulation. Upon IFNG binding, IFNGR1 intracellular domain opens out to allow association of downstream signaling components JAK2, JAK1 and STAT1, leading to STAT1 activation, nuclear translocation and transcription of IFNG-regulated genes. Many of the induced genes are transcription factors such as IRF1 that are able to further drive regulation of a next wave of transcription. Plays a role in class I antigen presentation pathway by inducing a replacement of catalytic proteasome subunits with immunoproteasome subunits. In turn, increases the quantity, quality, and repertoire of peptides for class I MHC loading. Increases the efficiency of peptide generation also by inducing the expression of activator PA28 that associates with the proteasome and alters its proteolytic cleavage preference. Up-regulates as well MHC II complexes on the cell surface by promoting expression of several key molecules such as cathepsins B/CTSB, H/CTSH, and L/CTSL. Participates in the regulation of hematopoietic stem cells during development and under homeostatic conditions by affecting their development, quiescence, and differentiation.</text>
</comment>
<dbReference type="OMA" id="QIVSMYL"/>
<evidence type="ECO:0000256" key="1">
    <source>
        <dbReference type="ARBA" id="ARBA00004613"/>
    </source>
</evidence>
<dbReference type="GO" id="GO:0060333">
    <property type="term" value="P:type II interferon-mediated signaling pathway"/>
    <property type="evidence" value="ECO:0007669"/>
    <property type="project" value="UniProtKB-ARBA"/>
</dbReference>
<dbReference type="SMR" id="A0A7R8C3J6"/>
<accession>A0A7R8C3J6</accession>
<dbReference type="GO" id="GO:0051607">
    <property type="term" value="P:defense response to virus"/>
    <property type="evidence" value="ECO:0007669"/>
    <property type="project" value="UniProtKB-KW"/>
</dbReference>
<evidence type="ECO:0000313" key="13">
    <source>
        <dbReference type="RGD" id="2866"/>
    </source>
</evidence>
<evidence type="ECO:0000313" key="12">
    <source>
        <dbReference type="EMBL" id="EDM16596.1"/>
    </source>
</evidence>
<dbReference type="GO" id="GO:0001774">
    <property type="term" value="P:microglial cell activation"/>
    <property type="evidence" value="ECO:0007669"/>
    <property type="project" value="UniProtKB-ARBA"/>
</dbReference>
<evidence type="ECO:0000256" key="5">
    <source>
        <dbReference type="ARBA" id="ARBA00022525"/>
    </source>
</evidence>
<dbReference type="GO" id="GO:0005133">
    <property type="term" value="F:type II interferon receptor binding"/>
    <property type="evidence" value="ECO:0007669"/>
    <property type="project" value="InterPro"/>
</dbReference>
<evidence type="ECO:0000256" key="7">
    <source>
        <dbReference type="ARBA" id="ARBA00023118"/>
    </source>
</evidence>
<dbReference type="Gene3D" id="1.20.1250.10">
    <property type="match status" value="1"/>
</dbReference>
<evidence type="ECO:0000256" key="3">
    <source>
        <dbReference type="ARBA" id="ARBA00016945"/>
    </source>
</evidence>
<evidence type="ECO:0000256" key="9">
    <source>
        <dbReference type="PIRNR" id="PIRNR001936"/>
    </source>
</evidence>
<dbReference type="GO" id="GO:0045785">
    <property type="term" value="P:positive regulation of cell adhesion"/>
    <property type="evidence" value="ECO:0007669"/>
    <property type="project" value="UniProtKB-ARBA"/>
</dbReference>
<dbReference type="AlphaFoldDB" id="A0A7R8C3J6"/>
<dbReference type="OrthoDB" id="9937106at2759"/>
<gene>
    <name evidence="12 13" type="primary">Ifng</name>
    <name evidence="11" type="synonym">If2f</name>
    <name evidence="12" type="ORF">rCG_48978</name>
</gene>
<evidence type="ECO:0000256" key="2">
    <source>
        <dbReference type="ARBA" id="ARBA00007566"/>
    </source>
</evidence>
<dbReference type="RefSeq" id="NP_620235.1">
    <property type="nucleotide sequence ID" value="NM_138880.3"/>
</dbReference>
<dbReference type="Proteomes" id="UP000234681">
    <property type="component" value="Chromosome 7"/>
</dbReference>
<evidence type="ECO:0000313" key="11">
    <source>
        <dbReference type="EMBL" id="CAB0000206.1"/>
    </source>
</evidence>
<dbReference type="GO" id="GO:0005125">
    <property type="term" value="F:cytokine activity"/>
    <property type="evidence" value="ECO:0007669"/>
    <property type="project" value="UniProtKB-KW"/>
</dbReference>
<dbReference type="GeneID" id="25712"/>
<evidence type="ECO:0000256" key="10">
    <source>
        <dbReference type="SAM" id="SignalP"/>
    </source>
</evidence>
<organism evidence="11">
    <name type="scientific">Rattus norvegicus</name>
    <name type="common">Rat</name>
    <dbReference type="NCBI Taxonomy" id="10116"/>
    <lineage>
        <taxon>Eukaryota</taxon>
        <taxon>Metazoa</taxon>
        <taxon>Chordata</taxon>
        <taxon>Craniata</taxon>
        <taxon>Vertebrata</taxon>
        <taxon>Euteleostomi</taxon>
        <taxon>Mammalia</taxon>
        <taxon>Eutheria</taxon>
        <taxon>Euarchontoglires</taxon>
        <taxon>Glires</taxon>
        <taxon>Rodentia</taxon>
        <taxon>Myomorpha</taxon>
        <taxon>Muroidea</taxon>
        <taxon>Muridae</taxon>
        <taxon>Murinae</taxon>
        <taxon>Rattus</taxon>
    </lineage>
</organism>
<dbReference type="PROSITE" id="PS51257">
    <property type="entry name" value="PROKAR_LIPOPROTEIN"/>
    <property type="match status" value="1"/>
</dbReference>
<dbReference type="PANTHER" id="PTHR11419:SF0">
    <property type="entry name" value="INTERFERON GAMMA"/>
    <property type="match status" value="1"/>
</dbReference>
<dbReference type="RGD" id="2866">
    <property type="gene designation" value="Ifng"/>
</dbReference>
<keyword evidence="10" id="KW-0732">Signal</keyword>
<dbReference type="PIRSF" id="PIRSF001936">
    <property type="entry name" value="IFN-gamma"/>
    <property type="match status" value="1"/>
</dbReference>
<dbReference type="EMBL" id="LR761036">
    <property type="protein sequence ID" value="CAB0000206.1"/>
    <property type="molecule type" value="Genomic_DNA"/>
</dbReference>
<sequence>MSATRRVLVLQLCLMALSGCYCQGTLIESLESLKNYFNSSSMDAMEGKSLLLDIWRNWQKDGNTKILESQIISFYLRLFEVLKDNQAISNNISVIESHLITNFFSNSKAKKDAFMSIAKFEVNNPQIQHKAVNELIRVIHQLSPESSLRKRKRSRC</sequence>
<evidence type="ECO:0000256" key="4">
    <source>
        <dbReference type="ARBA" id="ARBA00022514"/>
    </source>
</evidence>
<feature type="signal peptide" evidence="10">
    <location>
        <begin position="1"/>
        <end position="22"/>
    </location>
</feature>
<comment type="subcellular location">
    <subcellularLocation>
        <location evidence="1 9">Secreted</location>
    </subcellularLocation>
</comment>
<dbReference type="InterPro" id="IPR009079">
    <property type="entry name" value="4_helix_cytokine-like_core"/>
</dbReference>
<reference evidence="11" key="3">
    <citation type="journal article" date="2020" name="Genomics">
        <title>Comparative genomic analysis of eutherian interferon genes.</title>
        <authorList>
            <person name="Premzl M."/>
        </authorList>
    </citation>
    <scope>NUCLEOTIDE SEQUENCE</scope>
</reference>
<proteinExistence type="inferred from homology"/>
<name>A0A7R8C3J6_RAT</name>
<comment type="subunit">
    <text evidence="9">Homodimer.</text>
</comment>
<keyword evidence="5 9" id="KW-0964">Secreted</keyword>
<feature type="chain" id="PRO_5038315130" description="Interferon gamma" evidence="10">
    <location>
        <begin position="23"/>
        <end position="156"/>
    </location>
</feature>
<dbReference type="SUPFAM" id="SSF47266">
    <property type="entry name" value="4-helical cytokines"/>
    <property type="match status" value="1"/>
</dbReference>
<reference evidence="12" key="2">
    <citation type="submission" date="2005-09" db="EMBL/GenBank/DDBJ databases">
        <authorList>
            <person name="Mural R.J."/>
            <person name="Li P.W."/>
            <person name="Adams M.D."/>
            <person name="Amanatides P.G."/>
            <person name="Baden-Tillson H."/>
            <person name="Barnstead M."/>
            <person name="Chin S.H."/>
            <person name="Dew I."/>
            <person name="Evans C.A."/>
            <person name="Ferriera S."/>
            <person name="Flanigan M."/>
            <person name="Fosler C."/>
            <person name="Glodek A."/>
            <person name="Gu Z."/>
            <person name="Holt R.A."/>
            <person name="Jennings D."/>
            <person name="Kraft C.L."/>
            <person name="Lu F."/>
            <person name="Nguyen T."/>
            <person name="Nusskern D.R."/>
            <person name="Pfannkoch C.M."/>
            <person name="Sitter C."/>
            <person name="Sutton G.G."/>
            <person name="Venter J.C."/>
            <person name="Wang Z."/>
            <person name="Woodage T."/>
            <person name="Zheng X.H."/>
            <person name="Zhong F."/>
        </authorList>
    </citation>
    <scope>NUCLEOTIDE SEQUENCE</scope>
    <source>
        <strain evidence="12">BN</strain>
    </source>
</reference>
<evidence type="ECO:0000256" key="6">
    <source>
        <dbReference type="ARBA" id="ARBA00022604"/>
    </source>
</evidence>
<dbReference type="GO" id="GO:0031644">
    <property type="term" value="P:regulation of nervous system process"/>
    <property type="evidence" value="ECO:0007669"/>
    <property type="project" value="UniProtKB-ARBA"/>
</dbReference>
<dbReference type="InterPro" id="IPR002069">
    <property type="entry name" value="Interferon_gamma"/>
</dbReference>
<dbReference type="FunFam" id="1.20.1250.10:FF:000007">
    <property type="entry name" value="Interferon gamma"/>
    <property type="match status" value="1"/>
</dbReference>
<keyword evidence="7 9" id="KW-0051">Antiviral defense</keyword>